<proteinExistence type="predicted"/>
<dbReference type="AlphaFoldDB" id="A0A1X0Q8A8"/>
<evidence type="ECO:0000256" key="1">
    <source>
        <dbReference type="SAM" id="Coils"/>
    </source>
</evidence>
<evidence type="ECO:0000313" key="3">
    <source>
        <dbReference type="Proteomes" id="UP000192356"/>
    </source>
</evidence>
<sequence>MIFRKIYREKKKKASKSGKGRVKWKFFEYFDSSNLRESAKLISDSCKESTKESFRNDFLETRINDDYNNIKKQKQTAAELIVEYLEKNNNQKNKIIELLIQANSKETKNQKYQELNMKIDKIESRIDQLLSLFNKVFHDKNK</sequence>
<feature type="coiled-coil region" evidence="1">
    <location>
        <begin position="105"/>
        <end position="132"/>
    </location>
</feature>
<dbReference type="Proteomes" id="UP000192356">
    <property type="component" value="Unassembled WGS sequence"/>
</dbReference>
<name>A0A1X0Q8A8_9MICR</name>
<accession>A0A1X0Q8A8</accession>
<keyword evidence="1" id="KW-0175">Coiled coil</keyword>
<dbReference type="VEuPathDB" id="MicrosporidiaDB:A0H76_2404"/>
<organism evidence="2 3">
    <name type="scientific">Hepatospora eriocheir</name>
    <dbReference type="NCBI Taxonomy" id="1081669"/>
    <lineage>
        <taxon>Eukaryota</taxon>
        <taxon>Fungi</taxon>
        <taxon>Fungi incertae sedis</taxon>
        <taxon>Microsporidia</taxon>
        <taxon>Hepatosporidae</taxon>
        <taxon>Hepatospora</taxon>
    </lineage>
</organism>
<protein>
    <submittedName>
        <fullName evidence="2">Uncharacterized protein</fullName>
    </submittedName>
</protein>
<keyword evidence="3" id="KW-1185">Reference proteome</keyword>
<dbReference type="VEuPathDB" id="MicrosporidiaDB:HERIO_2024"/>
<reference evidence="2 3" key="1">
    <citation type="journal article" date="2017" name="Environ. Microbiol.">
        <title>Decay of the glycolytic pathway and adaptation to intranuclear parasitism within Enterocytozoonidae microsporidia.</title>
        <authorList>
            <person name="Wiredu Boakye D."/>
            <person name="Jaroenlak P."/>
            <person name="Prachumwat A."/>
            <person name="Williams T.A."/>
            <person name="Bateman K.S."/>
            <person name="Itsathitphaisarn O."/>
            <person name="Sritunyalucksana K."/>
            <person name="Paszkiewicz K.H."/>
            <person name="Moore K.A."/>
            <person name="Stentiford G.D."/>
            <person name="Williams B.A."/>
        </authorList>
    </citation>
    <scope>NUCLEOTIDE SEQUENCE [LARGE SCALE GENOMIC DNA]</scope>
    <source>
        <strain evidence="2 3">GB1</strain>
    </source>
</reference>
<evidence type="ECO:0000313" key="2">
    <source>
        <dbReference type="EMBL" id="ORD96002.1"/>
    </source>
</evidence>
<gene>
    <name evidence="2" type="ORF">HERIO_2024</name>
</gene>
<dbReference type="EMBL" id="LVKB01000143">
    <property type="protein sequence ID" value="ORD96002.1"/>
    <property type="molecule type" value="Genomic_DNA"/>
</dbReference>
<comment type="caution">
    <text evidence="2">The sequence shown here is derived from an EMBL/GenBank/DDBJ whole genome shotgun (WGS) entry which is preliminary data.</text>
</comment>